<gene>
    <name evidence="4" type="ORF">MKW98_027136</name>
</gene>
<dbReference type="InterPro" id="IPR053932">
    <property type="entry name" value="GeBP-like_DBD"/>
</dbReference>
<dbReference type="AlphaFoldDB" id="A0AAD4XDV7"/>
<evidence type="ECO:0000256" key="2">
    <source>
        <dbReference type="SAM" id="MobiDB-lite"/>
    </source>
</evidence>
<feature type="compositionally biased region" description="Acidic residues" evidence="2">
    <location>
        <begin position="23"/>
        <end position="32"/>
    </location>
</feature>
<evidence type="ECO:0000259" key="3">
    <source>
        <dbReference type="Pfam" id="PF04504"/>
    </source>
</evidence>
<dbReference type="GO" id="GO:0006355">
    <property type="term" value="P:regulation of DNA-templated transcription"/>
    <property type="evidence" value="ECO:0007669"/>
    <property type="project" value="InterPro"/>
</dbReference>
<evidence type="ECO:0000256" key="1">
    <source>
        <dbReference type="ARBA" id="ARBA00010820"/>
    </source>
</evidence>
<proteinExistence type="inferred from homology"/>
<sequence>MDLRQSPPKSPSTASSSSTGGVEEIEVQEEVDNTNNHSSKQINNLISASFTPPKLKPNASSILAKRPVAKPKPAPASTATTVEKSQVVEEEPKKKKKNAGAVSEKDPRRVWTEEDEILLLRSMADCVKRGENPNSEVFYEFIQPKISVDVSVEQIKTKIRHAKDRYEAKVKQEKEGKVLRFQTPHLQKCHELSKPIWGSGGVGSKTVVVENEDDLEIRKSERGKKRKAGSMRQTKDGNATGANEKLKAATVEKQDGAEGSEAADQANKKKQGKKVGDKKHGKAGAGDVEATADGQEEGKQGEKERSKKKKKKKRIEVGNADNVLEKLKPTADKQQECLYQLLNHQCKEQLTKAPFDVESSLNEKTIQLIEPSKVMAYQQKWKEIQIAEMELFLKKNDLVREGSLMVLEALKAPPS</sequence>
<reference evidence="4" key="1">
    <citation type="submission" date="2022-04" db="EMBL/GenBank/DDBJ databases">
        <title>A functionally conserved STORR gene fusion in Papaver species that diverged 16.8 million years ago.</title>
        <authorList>
            <person name="Catania T."/>
        </authorList>
    </citation>
    <scope>NUCLEOTIDE SEQUENCE</scope>
    <source>
        <strain evidence="4">S-188037</strain>
    </source>
</reference>
<evidence type="ECO:0000313" key="5">
    <source>
        <dbReference type="Proteomes" id="UP001202328"/>
    </source>
</evidence>
<evidence type="ECO:0000313" key="4">
    <source>
        <dbReference type="EMBL" id="KAI3907824.1"/>
    </source>
</evidence>
<dbReference type="GO" id="GO:0005634">
    <property type="term" value="C:nucleus"/>
    <property type="evidence" value="ECO:0007669"/>
    <property type="project" value="TreeGrafter"/>
</dbReference>
<organism evidence="4 5">
    <name type="scientific">Papaver atlanticum</name>
    <dbReference type="NCBI Taxonomy" id="357466"/>
    <lineage>
        <taxon>Eukaryota</taxon>
        <taxon>Viridiplantae</taxon>
        <taxon>Streptophyta</taxon>
        <taxon>Embryophyta</taxon>
        <taxon>Tracheophyta</taxon>
        <taxon>Spermatophyta</taxon>
        <taxon>Magnoliopsida</taxon>
        <taxon>Ranunculales</taxon>
        <taxon>Papaveraceae</taxon>
        <taxon>Papaveroideae</taxon>
        <taxon>Papaver</taxon>
    </lineage>
</organism>
<feature type="region of interest" description="Disordered" evidence="2">
    <location>
        <begin position="209"/>
        <end position="327"/>
    </location>
</feature>
<feature type="compositionally biased region" description="Basic residues" evidence="2">
    <location>
        <begin position="268"/>
        <end position="282"/>
    </location>
</feature>
<feature type="compositionally biased region" description="Polar residues" evidence="2">
    <location>
        <begin position="33"/>
        <end position="50"/>
    </location>
</feature>
<comment type="caution">
    <text evidence="4">The sequence shown here is derived from an EMBL/GenBank/DDBJ whole genome shotgun (WGS) entry which is preliminary data.</text>
</comment>
<feature type="region of interest" description="Disordered" evidence="2">
    <location>
        <begin position="1"/>
        <end position="108"/>
    </location>
</feature>
<feature type="compositionally biased region" description="Low complexity" evidence="2">
    <location>
        <begin position="75"/>
        <end position="85"/>
    </location>
</feature>
<dbReference type="PANTHER" id="PTHR31662">
    <property type="entry name" value="BNAANNG10740D PROTEIN-RELATED"/>
    <property type="match status" value="1"/>
</dbReference>
<feature type="domain" description="Glabrous enhancer-binding protein-like DBD" evidence="3">
    <location>
        <begin position="108"/>
        <end position="198"/>
    </location>
</feature>
<protein>
    <recommendedName>
        <fullName evidence="3">Glabrous enhancer-binding protein-like DBD domain-containing protein</fullName>
    </recommendedName>
</protein>
<keyword evidence="5" id="KW-1185">Reference proteome</keyword>
<feature type="compositionally biased region" description="Basic and acidic residues" evidence="2">
    <location>
        <begin position="244"/>
        <end position="256"/>
    </location>
</feature>
<comment type="similarity">
    <text evidence="1">Belongs to the GeBP family.</text>
</comment>
<dbReference type="EMBL" id="JAJJMB010010574">
    <property type="protein sequence ID" value="KAI3907824.1"/>
    <property type="molecule type" value="Genomic_DNA"/>
</dbReference>
<dbReference type="InterPro" id="IPR007592">
    <property type="entry name" value="GEBP"/>
</dbReference>
<dbReference type="Pfam" id="PF04504">
    <property type="entry name" value="GeBP-like_DBD"/>
    <property type="match status" value="1"/>
</dbReference>
<dbReference type="Proteomes" id="UP001202328">
    <property type="component" value="Unassembled WGS sequence"/>
</dbReference>
<dbReference type="PANTHER" id="PTHR31662:SF33">
    <property type="entry name" value="DNA-BINDING STOREKEEPER PROTEIN TRANSCRIPTIONAL REGULATOR-LIKE PROTEIN"/>
    <property type="match status" value="1"/>
</dbReference>
<name>A0AAD4XDV7_9MAGN</name>
<feature type="compositionally biased region" description="Basic and acidic residues" evidence="2">
    <location>
        <begin position="296"/>
        <end position="305"/>
    </location>
</feature>
<accession>A0AAD4XDV7</accession>